<dbReference type="RefSeq" id="WP_234975919.1">
    <property type="nucleotide sequence ID" value="NZ_FUYB01000023.1"/>
</dbReference>
<dbReference type="Proteomes" id="UP000190460">
    <property type="component" value="Unassembled WGS sequence"/>
</dbReference>
<dbReference type="STRING" id="92487.SAMN02745130_03436"/>
<dbReference type="EMBL" id="FUYB01000023">
    <property type="protein sequence ID" value="SKA92874.1"/>
    <property type="molecule type" value="Genomic_DNA"/>
</dbReference>
<sequence length="130" mass="14101">MSIKVKQSKPWVLAVFVGMLTTPVWGDQCELISPEQAGQALAFLKPGATIVEFCEPCGDKDFYSKPQQVIKDIQAVAEQEYWAVKVNGKGVDLAYTFVRNTEGSFLNVSKLANCPSDDVSVGFPASGPVK</sequence>
<gene>
    <name evidence="1" type="ORF">SAMN02745130_03436</name>
</gene>
<keyword evidence="2" id="KW-1185">Reference proteome</keyword>
<evidence type="ECO:0000313" key="1">
    <source>
        <dbReference type="EMBL" id="SKA92874.1"/>
    </source>
</evidence>
<protein>
    <submittedName>
        <fullName evidence="1">Uncharacterized protein</fullName>
    </submittedName>
</protein>
<evidence type="ECO:0000313" key="2">
    <source>
        <dbReference type="Proteomes" id="UP000190460"/>
    </source>
</evidence>
<accession>A0A1T4XTM8</accession>
<proteinExistence type="predicted"/>
<dbReference type="AlphaFoldDB" id="A0A1T4XTM8"/>
<organism evidence="1 2">
    <name type="scientific">Thiothrix eikelboomii</name>
    <dbReference type="NCBI Taxonomy" id="92487"/>
    <lineage>
        <taxon>Bacteria</taxon>
        <taxon>Pseudomonadati</taxon>
        <taxon>Pseudomonadota</taxon>
        <taxon>Gammaproteobacteria</taxon>
        <taxon>Thiotrichales</taxon>
        <taxon>Thiotrichaceae</taxon>
        <taxon>Thiothrix</taxon>
    </lineage>
</organism>
<reference evidence="1 2" key="1">
    <citation type="submission" date="2017-02" db="EMBL/GenBank/DDBJ databases">
        <authorList>
            <person name="Peterson S.W."/>
        </authorList>
    </citation>
    <scope>NUCLEOTIDE SEQUENCE [LARGE SCALE GENOMIC DNA]</scope>
    <source>
        <strain evidence="1 2">ATCC 49788</strain>
    </source>
</reference>
<name>A0A1T4XTM8_9GAMM</name>